<evidence type="ECO:0000313" key="1">
    <source>
        <dbReference type="EMBL" id="MBW82966.1"/>
    </source>
</evidence>
<name>A0A2P2IP35_RHIMU</name>
<dbReference type="AlphaFoldDB" id="A0A2P2IP35"/>
<protein>
    <submittedName>
        <fullName evidence="1">Uncharacterized protein</fullName>
    </submittedName>
</protein>
<accession>A0A2P2IP35</accession>
<organism evidence="1">
    <name type="scientific">Rhizophora mucronata</name>
    <name type="common">Asiatic mangrove</name>
    <dbReference type="NCBI Taxonomy" id="61149"/>
    <lineage>
        <taxon>Eukaryota</taxon>
        <taxon>Viridiplantae</taxon>
        <taxon>Streptophyta</taxon>
        <taxon>Embryophyta</taxon>
        <taxon>Tracheophyta</taxon>
        <taxon>Spermatophyta</taxon>
        <taxon>Magnoliopsida</taxon>
        <taxon>eudicotyledons</taxon>
        <taxon>Gunneridae</taxon>
        <taxon>Pentapetalae</taxon>
        <taxon>rosids</taxon>
        <taxon>fabids</taxon>
        <taxon>Malpighiales</taxon>
        <taxon>Rhizophoraceae</taxon>
        <taxon>Rhizophora</taxon>
    </lineage>
</organism>
<sequence>MLSSFSSSHNLCEWSSNHLVMLMQSQINYKKVLCSNQRF</sequence>
<reference evidence="1" key="1">
    <citation type="submission" date="2018-02" db="EMBL/GenBank/DDBJ databases">
        <title>Rhizophora mucronata_Transcriptome.</title>
        <authorList>
            <person name="Meera S.P."/>
            <person name="Sreeshan A."/>
            <person name="Augustine A."/>
        </authorList>
    </citation>
    <scope>NUCLEOTIDE SEQUENCE</scope>
    <source>
        <tissue evidence="1">Leaf</tissue>
    </source>
</reference>
<proteinExistence type="predicted"/>
<dbReference type="EMBL" id="GGEC01002483">
    <property type="protein sequence ID" value="MBW82966.1"/>
    <property type="molecule type" value="Transcribed_RNA"/>
</dbReference>